<dbReference type="PANTHER" id="PTHR45825">
    <property type="entry name" value="GRANULE-BOUND STARCH SYNTHASE 1, CHLOROPLASTIC/AMYLOPLASTIC"/>
    <property type="match status" value="1"/>
</dbReference>
<dbReference type="RefSeq" id="WP_085850694.1">
    <property type="nucleotide sequence ID" value="NZ_FNZV01000018.1"/>
</dbReference>
<evidence type="ECO:0000256" key="5">
    <source>
        <dbReference type="ARBA" id="ARBA00022676"/>
    </source>
</evidence>
<keyword evidence="12" id="KW-1185">Reference proteome</keyword>
<dbReference type="CDD" id="cd03791">
    <property type="entry name" value="GT5_Glycogen_synthase_DULL1-like"/>
    <property type="match status" value="1"/>
</dbReference>
<evidence type="ECO:0000256" key="3">
    <source>
        <dbReference type="ARBA" id="ARBA00004964"/>
    </source>
</evidence>
<dbReference type="GO" id="GO:0004373">
    <property type="term" value="F:alpha-1,4-glucan glucosyltransferase (UDP-glucose donor) activity"/>
    <property type="evidence" value="ECO:0007669"/>
    <property type="project" value="InterPro"/>
</dbReference>
<dbReference type="InterPro" id="IPR011835">
    <property type="entry name" value="GS/SS"/>
</dbReference>
<evidence type="ECO:0000259" key="10">
    <source>
        <dbReference type="Pfam" id="PF08323"/>
    </source>
</evidence>
<comment type="similarity">
    <text evidence="4 8">Belongs to the glycosyltransferase 1 family. Bacterial/plant glycogen synthase subfamily.</text>
</comment>
<dbReference type="GO" id="GO:0005978">
    <property type="term" value="P:glycogen biosynthetic process"/>
    <property type="evidence" value="ECO:0007669"/>
    <property type="project" value="UniProtKB-UniRule"/>
</dbReference>
<dbReference type="EC" id="2.4.1.21" evidence="8"/>
<evidence type="ECO:0000256" key="2">
    <source>
        <dbReference type="ARBA" id="ARBA00002764"/>
    </source>
</evidence>
<dbReference type="EMBL" id="FWFW01000017">
    <property type="protein sequence ID" value="SLN68300.1"/>
    <property type="molecule type" value="Genomic_DNA"/>
</dbReference>
<organism evidence="11 12">
    <name type="scientific">Pacificibacter marinus</name>
    <dbReference type="NCBI Taxonomy" id="658057"/>
    <lineage>
        <taxon>Bacteria</taxon>
        <taxon>Pseudomonadati</taxon>
        <taxon>Pseudomonadota</taxon>
        <taxon>Alphaproteobacteria</taxon>
        <taxon>Rhodobacterales</taxon>
        <taxon>Roseobacteraceae</taxon>
        <taxon>Pacificibacter</taxon>
    </lineage>
</organism>
<evidence type="ECO:0000259" key="9">
    <source>
        <dbReference type="Pfam" id="PF00534"/>
    </source>
</evidence>
<comment type="function">
    <text evidence="2 8">Synthesizes alpha-1,4-glucan chains using ADP-glucose.</text>
</comment>
<dbReference type="UniPathway" id="UPA00164"/>
<dbReference type="Pfam" id="PF00534">
    <property type="entry name" value="Glycos_transf_1"/>
    <property type="match status" value="1"/>
</dbReference>
<dbReference type="InterPro" id="IPR013534">
    <property type="entry name" value="Starch_synth_cat_dom"/>
</dbReference>
<dbReference type="Gene3D" id="3.40.50.2000">
    <property type="entry name" value="Glycogen Phosphorylase B"/>
    <property type="match status" value="2"/>
</dbReference>
<dbReference type="AlphaFoldDB" id="A0A1Y5TUD7"/>
<evidence type="ECO:0000313" key="12">
    <source>
        <dbReference type="Proteomes" id="UP000193307"/>
    </source>
</evidence>
<evidence type="ECO:0000256" key="4">
    <source>
        <dbReference type="ARBA" id="ARBA00010281"/>
    </source>
</evidence>
<comment type="pathway">
    <text evidence="3 8">Glycan biosynthesis; glycogen biosynthesis.</text>
</comment>
<sequence length="476" mass="50438">MRNVLSVTSECVPLVKTGGLADVAGALPAAVADHGWDMRTLLPAYTGLIKKAAARKVLWQSDDLFGGPARVLMGTAGGNVILLLDAPHLYDREGGPYGNPTDFSDNPQRFAALSFVAAEIARTGLSDGWTPEVVHAHDWQAGLVATYLKYGPPCDVGTVMTVHNIAFQGLAPAAMLGTLGLPIDAFNAEELEYWGQISTLKAGLVHADAITTVSPTYAAELMRPEFGMGLEGVLSARASVLSGVLNGIDMDVWNPASDPEIIPYSAKSLTGKKKNRTALMSEFGLSSVEGPLAIVVSRLTSQKGMDLIANAAEDFVANGGALAILGSGDPQIEDALRLLARNHPGKVGLRIGYDEALSHRMFAGGDVVLVPSRFEPCGLTQLYGLRYGTVPVVAATGGLADSVVNYNVAAAQMGVATGFQFHPIDQLSFTQCLRGVIDAFSRTSDWTRLQKRGMNQNLGWDASSATYATLYERVTK</sequence>
<dbReference type="STRING" id="658057.SAMN04488032_11832"/>
<evidence type="ECO:0000256" key="6">
    <source>
        <dbReference type="ARBA" id="ARBA00022679"/>
    </source>
</evidence>
<feature type="domain" description="Starch synthase catalytic" evidence="10">
    <location>
        <begin position="3"/>
        <end position="235"/>
    </location>
</feature>
<proteinExistence type="inferred from homology"/>
<dbReference type="OrthoDB" id="9808590at2"/>
<dbReference type="GO" id="GO:0009011">
    <property type="term" value="F:alpha-1,4-glucan glucosyltransferase (ADP-glucose donor) activity"/>
    <property type="evidence" value="ECO:0007669"/>
    <property type="project" value="UniProtKB-UniRule"/>
</dbReference>
<dbReference type="Proteomes" id="UP000193307">
    <property type="component" value="Unassembled WGS sequence"/>
</dbReference>
<reference evidence="11 12" key="1">
    <citation type="submission" date="2017-03" db="EMBL/GenBank/DDBJ databases">
        <authorList>
            <person name="Afonso C.L."/>
            <person name="Miller P.J."/>
            <person name="Scott M.A."/>
            <person name="Spackman E."/>
            <person name="Goraichik I."/>
            <person name="Dimitrov K.M."/>
            <person name="Suarez D.L."/>
            <person name="Swayne D.E."/>
        </authorList>
    </citation>
    <scope>NUCLEOTIDE SEQUENCE [LARGE SCALE GENOMIC DNA]</scope>
    <source>
        <strain evidence="11 12">CECT 7971</strain>
    </source>
</reference>
<keyword evidence="7 8" id="KW-0320">Glycogen biosynthesis</keyword>
<keyword evidence="5 8" id="KW-0328">Glycosyltransferase</keyword>
<dbReference type="NCBIfam" id="TIGR02095">
    <property type="entry name" value="glgA"/>
    <property type="match status" value="1"/>
</dbReference>
<dbReference type="Pfam" id="PF08323">
    <property type="entry name" value="Glyco_transf_5"/>
    <property type="match status" value="1"/>
</dbReference>
<keyword evidence="6 8" id="KW-0808">Transferase</keyword>
<gene>
    <name evidence="11" type="primary">glgA1</name>
    <name evidence="8" type="synonym">glgA</name>
    <name evidence="11" type="ORF">PAM7971_03624</name>
</gene>
<name>A0A1Y5TUD7_9RHOB</name>
<dbReference type="NCBIfam" id="NF001899">
    <property type="entry name" value="PRK00654.1-2"/>
    <property type="match status" value="1"/>
</dbReference>
<dbReference type="GO" id="GO:0005829">
    <property type="term" value="C:cytosol"/>
    <property type="evidence" value="ECO:0007669"/>
    <property type="project" value="TreeGrafter"/>
</dbReference>
<dbReference type="PANTHER" id="PTHR45825:SF11">
    <property type="entry name" value="ALPHA AMYLASE DOMAIN-CONTAINING PROTEIN"/>
    <property type="match status" value="1"/>
</dbReference>
<accession>A0A1Y5TUD7</accession>
<dbReference type="HAMAP" id="MF_00484">
    <property type="entry name" value="Glycogen_synth"/>
    <property type="match status" value="1"/>
</dbReference>
<protein>
    <recommendedName>
        <fullName evidence="8">Glycogen synthase</fullName>
        <ecNumber evidence="8">2.4.1.21</ecNumber>
    </recommendedName>
    <alternativeName>
        <fullName evidence="8">Starch [bacterial glycogen] synthase</fullName>
    </alternativeName>
</protein>
<feature type="binding site" evidence="8">
    <location>
        <position position="16"/>
    </location>
    <ligand>
        <name>ADP-alpha-D-glucose</name>
        <dbReference type="ChEBI" id="CHEBI:57498"/>
    </ligand>
</feature>
<evidence type="ECO:0000256" key="8">
    <source>
        <dbReference type="HAMAP-Rule" id="MF_00484"/>
    </source>
</evidence>
<dbReference type="InterPro" id="IPR001296">
    <property type="entry name" value="Glyco_trans_1"/>
</dbReference>
<evidence type="ECO:0000256" key="7">
    <source>
        <dbReference type="ARBA" id="ARBA00023056"/>
    </source>
</evidence>
<evidence type="ECO:0000313" key="11">
    <source>
        <dbReference type="EMBL" id="SLN68300.1"/>
    </source>
</evidence>
<feature type="domain" description="Glycosyl transferase family 1" evidence="9">
    <location>
        <begin position="289"/>
        <end position="407"/>
    </location>
</feature>
<evidence type="ECO:0000256" key="1">
    <source>
        <dbReference type="ARBA" id="ARBA00001478"/>
    </source>
</evidence>
<dbReference type="SUPFAM" id="SSF53756">
    <property type="entry name" value="UDP-Glycosyltransferase/glycogen phosphorylase"/>
    <property type="match status" value="1"/>
</dbReference>
<comment type="catalytic activity">
    <reaction evidence="1 8">
        <text>[(1-&gt;4)-alpha-D-glucosyl](n) + ADP-alpha-D-glucose = [(1-&gt;4)-alpha-D-glucosyl](n+1) + ADP + H(+)</text>
        <dbReference type="Rhea" id="RHEA:18189"/>
        <dbReference type="Rhea" id="RHEA-COMP:9584"/>
        <dbReference type="Rhea" id="RHEA-COMP:9587"/>
        <dbReference type="ChEBI" id="CHEBI:15378"/>
        <dbReference type="ChEBI" id="CHEBI:15444"/>
        <dbReference type="ChEBI" id="CHEBI:57498"/>
        <dbReference type="ChEBI" id="CHEBI:456216"/>
        <dbReference type="EC" id="2.4.1.21"/>
    </reaction>
</comment>